<evidence type="ECO:0000256" key="1">
    <source>
        <dbReference type="ARBA" id="ARBA00008987"/>
    </source>
</evidence>
<dbReference type="AlphaFoldDB" id="A0A430ARF9"/>
<dbReference type="OrthoDB" id="411356at2"/>
<gene>
    <name evidence="4" type="ORF">CBF27_09970</name>
</gene>
<dbReference type="Proteomes" id="UP000286773">
    <property type="component" value="Unassembled WGS sequence"/>
</dbReference>
<dbReference type="InterPro" id="IPR013766">
    <property type="entry name" value="Thioredoxin_domain"/>
</dbReference>
<proteinExistence type="inferred from homology"/>
<protein>
    <recommendedName>
        <fullName evidence="3">Thioredoxin domain-containing protein</fullName>
    </recommendedName>
</protein>
<dbReference type="CDD" id="cd02947">
    <property type="entry name" value="TRX_family"/>
    <property type="match status" value="1"/>
</dbReference>
<sequence>MFNYYTTIEDVRTVIRDNPLVFLYIGQPNCSVCHSLKPQLERLLAEFQDDIMFVELDAMATPEVASEYQVMAVPALLLFYEGHEYLRKARIVNTGELYESVKKVVAGVRSLDETKGGKTD</sequence>
<name>A0A430ARF9_9ENTE</name>
<organism evidence="4 5">
    <name type="scientific">Vagococcus acidifermentans</name>
    <dbReference type="NCBI Taxonomy" id="564710"/>
    <lineage>
        <taxon>Bacteria</taxon>
        <taxon>Bacillati</taxon>
        <taxon>Bacillota</taxon>
        <taxon>Bacilli</taxon>
        <taxon>Lactobacillales</taxon>
        <taxon>Enterococcaceae</taxon>
        <taxon>Vagococcus</taxon>
    </lineage>
</organism>
<reference evidence="4 5" key="1">
    <citation type="submission" date="2017-05" db="EMBL/GenBank/DDBJ databases">
        <title>Vagococcus spp. assemblies.</title>
        <authorList>
            <person name="Gulvik C.A."/>
        </authorList>
    </citation>
    <scope>NUCLEOTIDE SEQUENCE [LARGE SCALE GENOMIC DNA]</scope>
    <source>
        <strain evidence="4 5">LMG 24798</strain>
    </source>
</reference>
<feature type="domain" description="Thioredoxin" evidence="3">
    <location>
        <begin position="15"/>
        <end position="86"/>
    </location>
</feature>
<dbReference type="SUPFAM" id="SSF52833">
    <property type="entry name" value="Thioredoxin-like"/>
    <property type="match status" value="1"/>
</dbReference>
<dbReference type="Pfam" id="PF00085">
    <property type="entry name" value="Thioredoxin"/>
    <property type="match status" value="1"/>
</dbReference>
<dbReference type="RefSeq" id="WP_126814162.1">
    <property type="nucleotide sequence ID" value="NZ_NGKC01000011.1"/>
</dbReference>
<evidence type="ECO:0000259" key="3">
    <source>
        <dbReference type="Pfam" id="PF00085"/>
    </source>
</evidence>
<keyword evidence="2" id="KW-0676">Redox-active center</keyword>
<dbReference type="PANTHER" id="PTHR45663:SF11">
    <property type="entry name" value="GEO12009P1"/>
    <property type="match status" value="1"/>
</dbReference>
<keyword evidence="5" id="KW-1185">Reference proteome</keyword>
<evidence type="ECO:0000256" key="2">
    <source>
        <dbReference type="ARBA" id="ARBA00023284"/>
    </source>
</evidence>
<comment type="similarity">
    <text evidence="1">Belongs to the thioredoxin family.</text>
</comment>
<evidence type="ECO:0000313" key="5">
    <source>
        <dbReference type="Proteomes" id="UP000286773"/>
    </source>
</evidence>
<evidence type="ECO:0000313" key="4">
    <source>
        <dbReference type="EMBL" id="RSU10635.1"/>
    </source>
</evidence>
<dbReference type="GO" id="GO:0005737">
    <property type="term" value="C:cytoplasm"/>
    <property type="evidence" value="ECO:0007669"/>
    <property type="project" value="TreeGrafter"/>
</dbReference>
<dbReference type="EMBL" id="NGKC01000011">
    <property type="protein sequence ID" value="RSU10635.1"/>
    <property type="molecule type" value="Genomic_DNA"/>
</dbReference>
<dbReference type="Gene3D" id="3.40.30.10">
    <property type="entry name" value="Glutaredoxin"/>
    <property type="match status" value="1"/>
</dbReference>
<accession>A0A430ARF9</accession>
<comment type="caution">
    <text evidence="4">The sequence shown here is derived from an EMBL/GenBank/DDBJ whole genome shotgun (WGS) entry which is preliminary data.</text>
</comment>
<dbReference type="PANTHER" id="PTHR45663">
    <property type="entry name" value="GEO12009P1"/>
    <property type="match status" value="1"/>
</dbReference>
<dbReference type="InterPro" id="IPR036249">
    <property type="entry name" value="Thioredoxin-like_sf"/>
</dbReference>
<dbReference type="GO" id="GO:0015035">
    <property type="term" value="F:protein-disulfide reductase activity"/>
    <property type="evidence" value="ECO:0007669"/>
    <property type="project" value="TreeGrafter"/>
</dbReference>